<evidence type="ECO:0000256" key="1">
    <source>
        <dbReference type="ARBA" id="ARBA00022628"/>
    </source>
</evidence>
<dbReference type="GO" id="GO:0009350">
    <property type="term" value="C:ethanolamine ammonia-lyase complex"/>
    <property type="evidence" value="ECO:0007669"/>
    <property type="project" value="UniProtKB-UniRule"/>
</dbReference>
<evidence type="ECO:0000313" key="6">
    <source>
        <dbReference type="EMBL" id="QEW06478.1"/>
    </source>
</evidence>
<evidence type="ECO:0000256" key="4">
    <source>
        <dbReference type="ARBA" id="ARBA00024446"/>
    </source>
</evidence>
<dbReference type="PANTHER" id="PTHR39330">
    <property type="entry name" value="ETHANOLAMINE AMMONIA-LYASE LIGHT CHAIN"/>
    <property type="match status" value="1"/>
</dbReference>
<dbReference type="NCBIfam" id="NF003971">
    <property type="entry name" value="PRK05465.1"/>
    <property type="match status" value="1"/>
</dbReference>
<dbReference type="EC" id="4.3.1.7" evidence="5"/>
<keyword evidence="1 5" id="KW-0846">Cobalamin</keyword>
<dbReference type="Proteomes" id="UP000325606">
    <property type="component" value="Chromosome"/>
</dbReference>
<dbReference type="EMBL" id="CP044222">
    <property type="protein sequence ID" value="QEW06478.1"/>
    <property type="molecule type" value="Genomic_DNA"/>
</dbReference>
<comment type="cofactor">
    <cofactor evidence="5">
        <name>adenosylcob(III)alamin</name>
        <dbReference type="ChEBI" id="CHEBI:18408"/>
    </cofactor>
    <text evidence="5">Binds between the large and small subunits.</text>
</comment>
<dbReference type="InterPro" id="IPR009246">
    <property type="entry name" value="EutC"/>
</dbReference>
<keyword evidence="3 5" id="KW-0170">Cobalt</keyword>
<evidence type="ECO:0000256" key="5">
    <source>
        <dbReference type="HAMAP-Rule" id="MF_00601"/>
    </source>
</evidence>
<keyword evidence="4 5" id="KW-1283">Bacterial microcompartment</keyword>
<dbReference type="GO" id="GO:0031471">
    <property type="term" value="C:ethanolamine degradation polyhedral organelle"/>
    <property type="evidence" value="ECO:0007669"/>
    <property type="project" value="UniProtKB-UniRule"/>
</dbReference>
<proteinExistence type="inferred from homology"/>
<feature type="binding site" evidence="5">
    <location>
        <position position="168"/>
    </location>
    <ligand>
        <name>adenosylcob(III)alamin</name>
        <dbReference type="ChEBI" id="CHEBI:18408"/>
    </ligand>
</feature>
<dbReference type="PANTHER" id="PTHR39330:SF1">
    <property type="entry name" value="ETHANOLAMINE AMMONIA-LYASE SMALL SUBUNIT"/>
    <property type="match status" value="1"/>
</dbReference>
<evidence type="ECO:0000256" key="3">
    <source>
        <dbReference type="ARBA" id="ARBA00023285"/>
    </source>
</evidence>
<dbReference type="Gene3D" id="3.40.50.11240">
    <property type="entry name" value="Ethanolamine ammonia-lyase light chain (EutC)"/>
    <property type="match status" value="1"/>
</dbReference>
<comment type="subcellular location">
    <subcellularLocation>
        <location evidence="5">Bacterial microcompartment</location>
    </subcellularLocation>
</comment>
<dbReference type="PIRSF" id="PIRSF018982">
    <property type="entry name" value="EutC"/>
    <property type="match status" value="1"/>
</dbReference>
<protein>
    <recommendedName>
        <fullName evidence="5">Ethanolamine ammonia-lyase small subunit</fullName>
        <shortName evidence="5">EAL small subunit</shortName>
        <ecNumber evidence="5">4.3.1.7</ecNumber>
    </recommendedName>
</protein>
<comment type="pathway">
    <text evidence="5">Amine and polyamine degradation; ethanolamine degradation.</text>
</comment>
<keyword evidence="7" id="KW-1185">Reference proteome</keyword>
<dbReference type="HAMAP" id="MF_00601">
    <property type="entry name" value="EutC"/>
    <property type="match status" value="1"/>
</dbReference>
<reference evidence="6 7" key="1">
    <citation type="submission" date="2019-09" db="EMBL/GenBank/DDBJ databases">
        <title>Nitrincola iocasae sp. nov., a bacterium isolated from the sediment collected at a cold seep field in South China Sea.</title>
        <authorList>
            <person name="Zhang H."/>
            <person name="Wang H."/>
            <person name="Li C."/>
        </authorList>
    </citation>
    <scope>NUCLEOTIDE SEQUENCE [LARGE SCALE GENOMIC DNA]</scope>
    <source>
        <strain evidence="6 7">KXZD1103</strain>
    </source>
</reference>
<gene>
    <name evidence="5" type="primary">eutC</name>
    <name evidence="6" type="ORF">F5I99_08120</name>
</gene>
<dbReference type="RefSeq" id="WP_151054858.1">
    <property type="nucleotide sequence ID" value="NZ_CP044222.1"/>
</dbReference>
<comment type="function">
    <text evidence="5">Catalyzes the deamination of various vicinal amino-alcohols to oxo compounds. Allows this organism to utilize ethanolamine as the sole source of nitrogen and carbon in the presence of external vitamin B12.</text>
</comment>
<accession>A0A5J6LDS4</accession>
<dbReference type="Gene3D" id="1.10.30.40">
    <property type="entry name" value="Ethanolamine ammonia-lyase light chain (EutC), N-terminal domain"/>
    <property type="match status" value="1"/>
</dbReference>
<dbReference type="UniPathway" id="UPA00560"/>
<comment type="subunit">
    <text evidence="5">The basic unit is a heterodimer which dimerizes to form tetramers. The heterotetramers trimerize; 6 large subunits form a core ring with 6 small subunits projecting outwards.</text>
</comment>
<dbReference type="KEGG" id="nik:F5I99_08120"/>
<dbReference type="GO" id="GO:0031419">
    <property type="term" value="F:cobalamin binding"/>
    <property type="evidence" value="ECO:0007669"/>
    <property type="project" value="UniProtKB-UniRule"/>
</dbReference>
<dbReference type="InterPro" id="IPR042255">
    <property type="entry name" value="EutC_N"/>
</dbReference>
<keyword evidence="2 5" id="KW-0456">Lyase</keyword>
<name>A0A5J6LDS4_9GAMM</name>
<comment type="catalytic activity">
    <reaction evidence="5">
        <text>ethanolamine = acetaldehyde + NH4(+)</text>
        <dbReference type="Rhea" id="RHEA:15313"/>
        <dbReference type="ChEBI" id="CHEBI:15343"/>
        <dbReference type="ChEBI" id="CHEBI:28938"/>
        <dbReference type="ChEBI" id="CHEBI:57603"/>
        <dbReference type="EC" id="4.3.1.7"/>
    </reaction>
</comment>
<dbReference type="InterPro" id="IPR042251">
    <property type="entry name" value="EutC_C"/>
</dbReference>
<comment type="similarity">
    <text evidence="5">Belongs to the EutC family.</text>
</comment>
<organism evidence="6 7">
    <name type="scientific">Nitrincola iocasae</name>
    <dbReference type="NCBI Taxonomy" id="2614693"/>
    <lineage>
        <taxon>Bacteria</taxon>
        <taxon>Pseudomonadati</taxon>
        <taxon>Pseudomonadota</taxon>
        <taxon>Gammaproteobacteria</taxon>
        <taxon>Oceanospirillales</taxon>
        <taxon>Oceanospirillaceae</taxon>
        <taxon>Nitrincola</taxon>
    </lineage>
</organism>
<dbReference type="GO" id="GO:0046336">
    <property type="term" value="P:ethanolamine catabolic process"/>
    <property type="evidence" value="ECO:0007669"/>
    <property type="project" value="UniProtKB-UniRule"/>
</dbReference>
<evidence type="ECO:0000313" key="7">
    <source>
        <dbReference type="Proteomes" id="UP000325606"/>
    </source>
</evidence>
<feature type="binding site" evidence="5">
    <location>
        <position position="218"/>
    </location>
    <ligand>
        <name>adenosylcob(III)alamin</name>
        <dbReference type="ChEBI" id="CHEBI:18408"/>
    </ligand>
</feature>
<dbReference type="Pfam" id="PF05985">
    <property type="entry name" value="EutC"/>
    <property type="match status" value="1"/>
</dbReference>
<feature type="binding site" evidence="5">
    <location>
        <position position="189"/>
    </location>
    <ligand>
        <name>adenosylcob(III)alamin</name>
        <dbReference type="ChEBI" id="CHEBI:18408"/>
    </ligand>
</feature>
<sequence>MNDDANTDAKADVIVTHNSWRSLRQHTDARIGLGRTGVSLPTREQLAFQLDHARARDAVHLPLDEEALQQQLEADGFQVYRLSSRVSHRQEYLQRPDFGRRLSPASVSYLQQQATQITPPDTLIVIADGLSSTAVASHAVPMVRRLGAALNAEGLRPGPVCLVSQGRVAVGDEVGELLKARSVILLIGERPGLSSPDSLGIYYTYAPRVGLTDAARNCISNIRPPGLSYDDATDKLMFLLLESYRRQLSGVQLKDTSVRSEQTGLGEQRNNFLLPDKR</sequence>
<dbReference type="AlphaFoldDB" id="A0A5J6LDS4"/>
<dbReference type="GO" id="GO:0008851">
    <property type="term" value="F:ethanolamine ammonia-lyase activity"/>
    <property type="evidence" value="ECO:0007669"/>
    <property type="project" value="UniProtKB-UniRule"/>
</dbReference>
<dbReference type="GO" id="GO:0006520">
    <property type="term" value="P:amino acid metabolic process"/>
    <property type="evidence" value="ECO:0007669"/>
    <property type="project" value="InterPro"/>
</dbReference>
<evidence type="ECO:0000256" key="2">
    <source>
        <dbReference type="ARBA" id="ARBA00023239"/>
    </source>
</evidence>